<keyword evidence="1" id="KW-0812">Transmembrane</keyword>
<reference evidence="2" key="1">
    <citation type="submission" date="2023-10" db="EMBL/GenBank/DDBJ databases">
        <authorList>
            <person name="Domelevo Entfellner J.-B."/>
        </authorList>
    </citation>
    <scope>NUCLEOTIDE SEQUENCE</scope>
</reference>
<evidence type="ECO:0000313" key="2">
    <source>
        <dbReference type="EMBL" id="CAJ1974520.1"/>
    </source>
</evidence>
<dbReference type="AlphaFoldDB" id="A0AA86T5T7"/>
<protein>
    <submittedName>
        <fullName evidence="2">Uncharacterized protein</fullName>
    </submittedName>
</protein>
<sequence length="119" mass="13946">MEEVLHTVKLALSVAVVGVLSWILYVYGSLWHESQRVRKRIQMQGIRGPSPSFLHGNLPDMQRIQTQASLAKASTSNSNHSDQFLAHDYTSTLFPYFEHWRKQYGTLLFFFFFSYFWSH</sequence>
<name>A0AA86T5T7_9FABA</name>
<keyword evidence="1" id="KW-1133">Transmembrane helix</keyword>
<dbReference type="Proteomes" id="UP001189624">
    <property type="component" value="Chromosome 9"/>
</dbReference>
<dbReference type="EMBL" id="OY731406">
    <property type="protein sequence ID" value="CAJ1974520.1"/>
    <property type="molecule type" value="Genomic_DNA"/>
</dbReference>
<proteinExistence type="predicted"/>
<accession>A0AA86T5T7</accession>
<dbReference type="Gramene" id="rna-AYBTSS11_LOCUS26600">
    <property type="protein sequence ID" value="CAJ1974520.1"/>
    <property type="gene ID" value="gene-AYBTSS11_LOCUS26600"/>
</dbReference>
<keyword evidence="1" id="KW-0472">Membrane</keyword>
<organism evidence="2 3">
    <name type="scientific">Sphenostylis stenocarpa</name>
    <dbReference type="NCBI Taxonomy" id="92480"/>
    <lineage>
        <taxon>Eukaryota</taxon>
        <taxon>Viridiplantae</taxon>
        <taxon>Streptophyta</taxon>
        <taxon>Embryophyta</taxon>
        <taxon>Tracheophyta</taxon>
        <taxon>Spermatophyta</taxon>
        <taxon>Magnoliopsida</taxon>
        <taxon>eudicotyledons</taxon>
        <taxon>Gunneridae</taxon>
        <taxon>Pentapetalae</taxon>
        <taxon>rosids</taxon>
        <taxon>fabids</taxon>
        <taxon>Fabales</taxon>
        <taxon>Fabaceae</taxon>
        <taxon>Papilionoideae</taxon>
        <taxon>50 kb inversion clade</taxon>
        <taxon>NPAAA clade</taxon>
        <taxon>indigoferoid/millettioid clade</taxon>
        <taxon>Phaseoleae</taxon>
        <taxon>Sphenostylis</taxon>
    </lineage>
</organism>
<evidence type="ECO:0000256" key="1">
    <source>
        <dbReference type="SAM" id="Phobius"/>
    </source>
</evidence>
<feature type="transmembrane region" description="Helical" evidence="1">
    <location>
        <begin position="12"/>
        <end position="31"/>
    </location>
</feature>
<gene>
    <name evidence="2" type="ORF">AYBTSS11_LOCUS26600</name>
</gene>
<evidence type="ECO:0000313" key="3">
    <source>
        <dbReference type="Proteomes" id="UP001189624"/>
    </source>
</evidence>
<keyword evidence="3" id="KW-1185">Reference proteome</keyword>